<organism evidence="2 3">
    <name type="scientific">Acrobeloides nanus</name>
    <dbReference type="NCBI Taxonomy" id="290746"/>
    <lineage>
        <taxon>Eukaryota</taxon>
        <taxon>Metazoa</taxon>
        <taxon>Ecdysozoa</taxon>
        <taxon>Nematoda</taxon>
        <taxon>Chromadorea</taxon>
        <taxon>Rhabditida</taxon>
        <taxon>Tylenchina</taxon>
        <taxon>Cephalobomorpha</taxon>
        <taxon>Cephaloboidea</taxon>
        <taxon>Cephalobidae</taxon>
        <taxon>Acrobeloides</taxon>
    </lineage>
</organism>
<feature type="compositionally biased region" description="Polar residues" evidence="1">
    <location>
        <begin position="117"/>
        <end position="139"/>
    </location>
</feature>
<evidence type="ECO:0000313" key="3">
    <source>
        <dbReference type="WBParaSite" id="ACRNAN_Path_1245.g4852.t1"/>
    </source>
</evidence>
<dbReference type="Proteomes" id="UP000887540">
    <property type="component" value="Unplaced"/>
</dbReference>
<protein>
    <submittedName>
        <fullName evidence="3">Uncharacterized protein</fullName>
    </submittedName>
</protein>
<evidence type="ECO:0000313" key="2">
    <source>
        <dbReference type="Proteomes" id="UP000887540"/>
    </source>
</evidence>
<name>A0A914BXR5_9BILA</name>
<feature type="region of interest" description="Disordered" evidence="1">
    <location>
        <begin position="91"/>
        <end position="139"/>
    </location>
</feature>
<dbReference type="AlphaFoldDB" id="A0A914BXR5"/>
<proteinExistence type="predicted"/>
<reference evidence="3" key="1">
    <citation type="submission" date="2022-11" db="UniProtKB">
        <authorList>
            <consortium name="WormBaseParasite"/>
        </authorList>
    </citation>
    <scope>IDENTIFICATION</scope>
</reference>
<keyword evidence="2" id="KW-1185">Reference proteome</keyword>
<sequence>MAVSCFDPLVGTEMSTIWKDVNHHPIISSDDHLNGNPTVSSLADLFREFSMNLSCNGEVEKITPPQNSSTSPTNKLFSCWSPILDEKQQTSSWSNVHNWMNNDQTSSSSDERADSVRSGSDSLISPLQQSSPTRNPWSN</sequence>
<dbReference type="WBParaSite" id="ACRNAN_Path_1245.g4852.t1">
    <property type="protein sequence ID" value="ACRNAN_Path_1245.g4852.t1"/>
    <property type="gene ID" value="ACRNAN_Path_1245.g4852"/>
</dbReference>
<evidence type="ECO:0000256" key="1">
    <source>
        <dbReference type="SAM" id="MobiDB-lite"/>
    </source>
</evidence>
<feature type="compositionally biased region" description="Polar residues" evidence="1">
    <location>
        <begin position="91"/>
        <end position="108"/>
    </location>
</feature>
<accession>A0A914BXR5</accession>